<feature type="compositionally biased region" description="Basic and acidic residues" evidence="1">
    <location>
        <begin position="132"/>
        <end position="160"/>
    </location>
</feature>
<evidence type="ECO:0000313" key="2">
    <source>
        <dbReference type="EMBL" id="PBK80367.1"/>
    </source>
</evidence>
<dbReference type="InParanoid" id="A0A2H3CUE6"/>
<dbReference type="EMBL" id="KZ293746">
    <property type="protein sequence ID" value="PBK80367.1"/>
    <property type="molecule type" value="Genomic_DNA"/>
</dbReference>
<dbReference type="OrthoDB" id="3259156at2759"/>
<dbReference type="AlphaFoldDB" id="A0A2H3CUE6"/>
<accession>A0A2H3CUE6</accession>
<organism evidence="2 3">
    <name type="scientific">Armillaria gallica</name>
    <name type="common">Bulbous honey fungus</name>
    <name type="synonym">Armillaria bulbosa</name>
    <dbReference type="NCBI Taxonomy" id="47427"/>
    <lineage>
        <taxon>Eukaryota</taxon>
        <taxon>Fungi</taxon>
        <taxon>Dikarya</taxon>
        <taxon>Basidiomycota</taxon>
        <taxon>Agaricomycotina</taxon>
        <taxon>Agaricomycetes</taxon>
        <taxon>Agaricomycetidae</taxon>
        <taxon>Agaricales</taxon>
        <taxon>Marasmiineae</taxon>
        <taxon>Physalacriaceae</taxon>
        <taxon>Armillaria</taxon>
    </lineage>
</organism>
<gene>
    <name evidence="2" type="ORF">ARMGADRAFT_1040105</name>
</gene>
<name>A0A2H3CUE6_ARMGA</name>
<feature type="region of interest" description="Disordered" evidence="1">
    <location>
        <begin position="131"/>
        <end position="164"/>
    </location>
</feature>
<proteinExistence type="predicted"/>
<evidence type="ECO:0000256" key="1">
    <source>
        <dbReference type="SAM" id="MobiDB-lite"/>
    </source>
</evidence>
<keyword evidence="3" id="KW-1185">Reference proteome</keyword>
<reference evidence="3" key="1">
    <citation type="journal article" date="2017" name="Nat. Ecol. Evol.">
        <title>Genome expansion and lineage-specific genetic innovations in the forest pathogenic fungi Armillaria.</title>
        <authorList>
            <person name="Sipos G."/>
            <person name="Prasanna A.N."/>
            <person name="Walter M.C."/>
            <person name="O'Connor E."/>
            <person name="Balint B."/>
            <person name="Krizsan K."/>
            <person name="Kiss B."/>
            <person name="Hess J."/>
            <person name="Varga T."/>
            <person name="Slot J."/>
            <person name="Riley R."/>
            <person name="Boka B."/>
            <person name="Rigling D."/>
            <person name="Barry K."/>
            <person name="Lee J."/>
            <person name="Mihaltcheva S."/>
            <person name="LaButti K."/>
            <person name="Lipzen A."/>
            <person name="Waldron R."/>
            <person name="Moloney N.M."/>
            <person name="Sperisen C."/>
            <person name="Kredics L."/>
            <person name="Vagvoelgyi C."/>
            <person name="Patrignani A."/>
            <person name="Fitzpatrick D."/>
            <person name="Nagy I."/>
            <person name="Doyle S."/>
            <person name="Anderson J.B."/>
            <person name="Grigoriev I.V."/>
            <person name="Gueldener U."/>
            <person name="Muensterkoetter M."/>
            <person name="Nagy L.G."/>
        </authorList>
    </citation>
    <scope>NUCLEOTIDE SEQUENCE [LARGE SCALE GENOMIC DNA]</scope>
    <source>
        <strain evidence="3">Ar21-2</strain>
    </source>
</reference>
<dbReference type="STRING" id="47427.A0A2H3CUE6"/>
<protein>
    <submittedName>
        <fullName evidence="2">Uncharacterized protein</fullName>
    </submittedName>
</protein>
<dbReference type="Proteomes" id="UP000217790">
    <property type="component" value="Unassembled WGS sequence"/>
</dbReference>
<evidence type="ECO:0000313" key="3">
    <source>
        <dbReference type="Proteomes" id="UP000217790"/>
    </source>
</evidence>
<sequence>MFGHMRDLFLRCVPDSLKIENSITFPDHSTSLLSHNKSWRYLQEIRTNDRASKRIDQGTSTRKLNLCKRIRTQLNARTQGSNAEFSWPQQNSVRTTGNGLRTFLRRITKKTNTLKRASVAIKLTGLRQQVHVKSDTRIRKPTSREQLDMQTEKKTGREGQEVSPSVEINALGDDADDDVPPTAAYRHAVAIENRRKANEEDRRCSSRRRNGRWDEWEPWWWKRMRRRLRPSGLEPTIEEHASVMRAYRRSNVQVPPFLPTACPSQYLRPEIPPLPVEDMFADTADTVLLNLTTLESPPHLIILLATSHRHPLIDPSITISTPICAGFSPTTTLKSLPPFVRRLRFMFKSVGKRTKEKTLRSAVVVCPAIEELEIEEEGGEECWCSIVPHLKSLRVLVMCKPGTAQIKAAKEELDERFPLPKRARTRSTSSAISHSGHSMVVSERARATHLANACPALQHVVFLYAVRWHRPSSSPPLS</sequence>